<keyword evidence="3" id="KW-0808">Transferase</keyword>
<dbReference type="Proteomes" id="UP000008237">
    <property type="component" value="Unassembled WGS sequence"/>
</dbReference>
<dbReference type="SMART" id="SM00472">
    <property type="entry name" value="MIR"/>
    <property type="match status" value="1"/>
</dbReference>
<dbReference type="GO" id="GO:0004169">
    <property type="term" value="F:dolichyl-phosphate-mannose-protein mannosyltransferase activity"/>
    <property type="evidence" value="ECO:0007669"/>
    <property type="project" value="TreeGrafter"/>
</dbReference>
<proteinExistence type="predicted"/>
<dbReference type="STRING" id="610380.E2BH18"/>
<dbReference type="AlphaFoldDB" id="E2BH18"/>
<reference evidence="3 4" key="1">
    <citation type="journal article" date="2010" name="Science">
        <title>Genomic comparison of the ants Camponotus floridanus and Harpegnathos saltator.</title>
        <authorList>
            <person name="Bonasio R."/>
            <person name="Zhang G."/>
            <person name="Ye C."/>
            <person name="Mutti N.S."/>
            <person name="Fang X."/>
            <person name="Qin N."/>
            <person name="Donahue G."/>
            <person name="Yang P."/>
            <person name="Li Q."/>
            <person name="Li C."/>
            <person name="Zhang P."/>
            <person name="Huang Z."/>
            <person name="Berger S.L."/>
            <person name="Reinberg D."/>
            <person name="Wang J."/>
            <person name="Liebig J."/>
        </authorList>
    </citation>
    <scope>NUCLEOTIDE SEQUENCE [LARGE SCALE GENOMIC DNA]</scope>
    <source>
        <strain evidence="3 4">R22 G/1</strain>
    </source>
</reference>
<dbReference type="InParanoid" id="E2BH18"/>
<evidence type="ECO:0000313" key="4">
    <source>
        <dbReference type="Proteomes" id="UP000008237"/>
    </source>
</evidence>
<sequence>MLSEAMLVKHGDLIRLEHVITRRNLHSHKEIAPISKKHYQITGYGENGTGDANDVWKVLITNGEDGDIVETVTSKLKFVHYLHHCVLTCSGKTLPKWLVYVVETNKEWQDM</sequence>
<gene>
    <name evidence="3" type="ORF">EAI_00838</name>
</gene>
<dbReference type="SUPFAM" id="SSF82109">
    <property type="entry name" value="MIR domain"/>
    <property type="match status" value="1"/>
</dbReference>
<evidence type="ECO:0000259" key="2">
    <source>
        <dbReference type="PROSITE" id="PS50919"/>
    </source>
</evidence>
<protein>
    <submittedName>
        <fullName evidence="3">Protein O-mannosyl-transferase 2</fullName>
    </submittedName>
</protein>
<dbReference type="InterPro" id="IPR036300">
    <property type="entry name" value="MIR_dom_sf"/>
</dbReference>
<dbReference type="EMBL" id="GL448259">
    <property type="protein sequence ID" value="EFN85014.1"/>
    <property type="molecule type" value="Genomic_DNA"/>
</dbReference>
<dbReference type="InterPro" id="IPR027005">
    <property type="entry name" value="PMT-like"/>
</dbReference>
<dbReference type="PROSITE" id="PS50919">
    <property type="entry name" value="MIR"/>
    <property type="match status" value="1"/>
</dbReference>
<dbReference type="GO" id="GO:0005783">
    <property type="term" value="C:endoplasmic reticulum"/>
    <property type="evidence" value="ECO:0007669"/>
    <property type="project" value="TreeGrafter"/>
</dbReference>
<accession>E2BH18</accession>
<evidence type="ECO:0000256" key="1">
    <source>
        <dbReference type="ARBA" id="ARBA00022737"/>
    </source>
</evidence>
<keyword evidence="1" id="KW-0677">Repeat</keyword>
<feature type="domain" description="MIR" evidence="2">
    <location>
        <begin position="5"/>
        <end position="61"/>
    </location>
</feature>
<organism evidence="4">
    <name type="scientific">Harpegnathos saltator</name>
    <name type="common">Jerdon's jumping ant</name>
    <dbReference type="NCBI Taxonomy" id="610380"/>
    <lineage>
        <taxon>Eukaryota</taxon>
        <taxon>Metazoa</taxon>
        <taxon>Ecdysozoa</taxon>
        <taxon>Arthropoda</taxon>
        <taxon>Hexapoda</taxon>
        <taxon>Insecta</taxon>
        <taxon>Pterygota</taxon>
        <taxon>Neoptera</taxon>
        <taxon>Endopterygota</taxon>
        <taxon>Hymenoptera</taxon>
        <taxon>Apocrita</taxon>
        <taxon>Aculeata</taxon>
        <taxon>Formicoidea</taxon>
        <taxon>Formicidae</taxon>
        <taxon>Ponerinae</taxon>
        <taxon>Ponerini</taxon>
        <taxon>Harpegnathos</taxon>
    </lineage>
</organism>
<dbReference type="OrthoDB" id="5561486at2759"/>
<dbReference type="Gene3D" id="2.80.10.50">
    <property type="match status" value="1"/>
</dbReference>
<keyword evidence="4" id="KW-1185">Reference proteome</keyword>
<dbReference type="InterPro" id="IPR016093">
    <property type="entry name" value="MIR_motif"/>
</dbReference>
<dbReference type="Pfam" id="PF02815">
    <property type="entry name" value="MIR"/>
    <property type="match status" value="1"/>
</dbReference>
<dbReference type="PANTHER" id="PTHR10050:SF46">
    <property type="entry name" value="PROTEIN O-MANNOSYL-TRANSFERASE 2"/>
    <property type="match status" value="1"/>
</dbReference>
<dbReference type="PANTHER" id="PTHR10050">
    <property type="entry name" value="DOLICHYL-PHOSPHATE-MANNOSE--PROTEIN MANNOSYLTRANSFERASE"/>
    <property type="match status" value="1"/>
</dbReference>
<evidence type="ECO:0000313" key="3">
    <source>
        <dbReference type="EMBL" id="EFN85014.1"/>
    </source>
</evidence>
<name>E2BH18_HARSA</name>